<organism evidence="2 3">
    <name type="scientific">Dermatophagoides pteronyssinus</name>
    <name type="common">European house dust mite</name>
    <dbReference type="NCBI Taxonomy" id="6956"/>
    <lineage>
        <taxon>Eukaryota</taxon>
        <taxon>Metazoa</taxon>
        <taxon>Ecdysozoa</taxon>
        <taxon>Arthropoda</taxon>
        <taxon>Chelicerata</taxon>
        <taxon>Arachnida</taxon>
        <taxon>Acari</taxon>
        <taxon>Acariformes</taxon>
        <taxon>Sarcoptiformes</taxon>
        <taxon>Astigmata</taxon>
        <taxon>Psoroptidia</taxon>
        <taxon>Analgoidea</taxon>
        <taxon>Pyroglyphidae</taxon>
        <taxon>Dermatophagoidinae</taxon>
        <taxon>Dermatophagoides</taxon>
    </lineage>
</organism>
<evidence type="ECO:0000313" key="2">
    <source>
        <dbReference type="EMBL" id="KAH9419577.1"/>
    </source>
</evidence>
<reference evidence="2 3" key="2">
    <citation type="journal article" date="2022" name="Mol. Biol. Evol.">
        <title>Comparative Genomics Reveals Insights into the Divergent Evolution of Astigmatic Mites and Household Pest Adaptations.</title>
        <authorList>
            <person name="Xiong Q."/>
            <person name="Wan A.T."/>
            <person name="Liu X."/>
            <person name="Fung C.S."/>
            <person name="Xiao X."/>
            <person name="Malainual N."/>
            <person name="Hou J."/>
            <person name="Wang L."/>
            <person name="Wang M."/>
            <person name="Yang K.Y."/>
            <person name="Cui Y."/>
            <person name="Leung E.L."/>
            <person name="Nong W."/>
            <person name="Shin S.K."/>
            <person name="Au S.W."/>
            <person name="Jeong K.Y."/>
            <person name="Chew F.T."/>
            <person name="Hui J.H."/>
            <person name="Leung T.F."/>
            <person name="Tungtrongchitr A."/>
            <person name="Zhong N."/>
            <person name="Liu Z."/>
            <person name="Tsui S.K."/>
        </authorList>
    </citation>
    <scope>NUCLEOTIDE SEQUENCE [LARGE SCALE GENOMIC DNA]</scope>
    <source>
        <strain evidence="2">Derp</strain>
    </source>
</reference>
<dbReference type="EMBL" id="NJHN03000058">
    <property type="protein sequence ID" value="KAH9419577.1"/>
    <property type="molecule type" value="Genomic_DNA"/>
</dbReference>
<reference evidence="2 3" key="1">
    <citation type="journal article" date="2018" name="J. Allergy Clin. Immunol.">
        <title>High-quality assembly of Dermatophagoides pteronyssinus genome and transcriptome reveals a wide range of novel allergens.</title>
        <authorList>
            <person name="Liu X.Y."/>
            <person name="Yang K.Y."/>
            <person name="Wang M.Q."/>
            <person name="Kwok J.S."/>
            <person name="Zeng X."/>
            <person name="Yang Z."/>
            <person name="Xiao X.J."/>
            <person name="Lau C.P."/>
            <person name="Li Y."/>
            <person name="Huang Z.M."/>
            <person name="Ba J.G."/>
            <person name="Yim A.K."/>
            <person name="Ouyang C.Y."/>
            <person name="Ngai S.M."/>
            <person name="Chan T.F."/>
            <person name="Leung E.L."/>
            <person name="Liu L."/>
            <person name="Liu Z.G."/>
            <person name="Tsui S.K."/>
        </authorList>
    </citation>
    <scope>NUCLEOTIDE SEQUENCE [LARGE SCALE GENOMIC DNA]</scope>
    <source>
        <strain evidence="2">Derp</strain>
    </source>
</reference>
<keyword evidence="1" id="KW-0732">Signal</keyword>
<dbReference type="Proteomes" id="UP000887458">
    <property type="component" value="Unassembled WGS sequence"/>
</dbReference>
<keyword evidence="3" id="KW-1185">Reference proteome</keyword>
<name>A0ABQ8JB06_DERPT</name>
<evidence type="ECO:0000256" key="1">
    <source>
        <dbReference type="SAM" id="SignalP"/>
    </source>
</evidence>
<protein>
    <submittedName>
        <fullName evidence="2">Uncharacterized protein</fullName>
    </submittedName>
</protein>
<comment type="caution">
    <text evidence="2">The sequence shown here is derived from an EMBL/GenBank/DDBJ whole genome shotgun (WGS) entry which is preliminary data.</text>
</comment>
<feature type="chain" id="PRO_5047168907" evidence="1">
    <location>
        <begin position="17"/>
        <end position="149"/>
    </location>
</feature>
<sequence>MKFFIVALSLISVVAAIPAIGHLGYAAAPLSLGHTASMAIAGPALAAYPAAYGYAAHGPAPAGIPGGYGFGPGGHFSPMPMQEIQLVGVPQPYPVAQPIPVDKPYAVPVDKPYTVPVDRPVPAPYVAKVVQPMIHKQTVVSSAILPAHK</sequence>
<proteinExistence type="predicted"/>
<evidence type="ECO:0000313" key="3">
    <source>
        <dbReference type="Proteomes" id="UP000887458"/>
    </source>
</evidence>
<gene>
    <name evidence="2" type="ORF">DERP_009634</name>
</gene>
<accession>A0ABQ8JB06</accession>
<feature type="signal peptide" evidence="1">
    <location>
        <begin position="1"/>
        <end position="16"/>
    </location>
</feature>